<dbReference type="InterPro" id="IPR029068">
    <property type="entry name" value="Glyas_Bleomycin-R_OHBP_Dase"/>
</dbReference>
<protein>
    <recommendedName>
        <fullName evidence="1">Glyoxalase-like domain-containing protein</fullName>
    </recommendedName>
</protein>
<organism evidence="2 3">
    <name type="scientific">Comamonas odontotermitis</name>
    <dbReference type="NCBI Taxonomy" id="379895"/>
    <lineage>
        <taxon>Bacteria</taxon>
        <taxon>Pseudomonadati</taxon>
        <taxon>Pseudomonadota</taxon>
        <taxon>Betaproteobacteria</taxon>
        <taxon>Burkholderiales</taxon>
        <taxon>Comamonadaceae</taxon>
        <taxon>Comamonas</taxon>
    </lineage>
</organism>
<dbReference type="RefSeq" id="WP_184705678.1">
    <property type="nucleotide sequence ID" value="NZ_JACHKZ010000003.1"/>
</dbReference>
<gene>
    <name evidence="2" type="ORF">HNP33_000884</name>
</gene>
<accession>A0ABR6RCG7</accession>
<sequence length="246" mass="26324">MNPPTSTSRIAQLDHLVVMAATLEEGVQWCEDTLGVTPAAGGRHAFMGTHNRLLRTSSEAFAASYLEIIAIDPEGAPPSAPFDKRWFDMDAAWLHASVAQHGPQLIHWVARVPDIAASTEALHALDLPAGAPQAASRQTPRGLLEWQIGLRSDGQRLLGGCLPTLIRWGAIHPEASMQGQGVQLLGLELQHPQADALRAALLALNLPVNTPIQVQISAQPALAAHLQTPKGRVTLRSRATALPQPQ</sequence>
<evidence type="ECO:0000313" key="3">
    <source>
        <dbReference type="Proteomes" id="UP000562492"/>
    </source>
</evidence>
<feature type="domain" description="Glyoxalase-like" evidence="1">
    <location>
        <begin position="13"/>
        <end position="203"/>
    </location>
</feature>
<proteinExistence type="predicted"/>
<name>A0ABR6RCG7_9BURK</name>
<evidence type="ECO:0000313" key="2">
    <source>
        <dbReference type="EMBL" id="MBB6576836.1"/>
    </source>
</evidence>
<dbReference type="Proteomes" id="UP000562492">
    <property type="component" value="Unassembled WGS sequence"/>
</dbReference>
<dbReference type="InterPro" id="IPR025870">
    <property type="entry name" value="Glyoxalase-like_dom"/>
</dbReference>
<comment type="caution">
    <text evidence="2">The sequence shown here is derived from an EMBL/GenBank/DDBJ whole genome shotgun (WGS) entry which is preliminary data.</text>
</comment>
<keyword evidence="3" id="KW-1185">Reference proteome</keyword>
<dbReference type="SUPFAM" id="SSF54593">
    <property type="entry name" value="Glyoxalase/Bleomycin resistance protein/Dihydroxybiphenyl dioxygenase"/>
    <property type="match status" value="1"/>
</dbReference>
<evidence type="ECO:0000259" key="1">
    <source>
        <dbReference type="Pfam" id="PF13468"/>
    </source>
</evidence>
<dbReference type="Gene3D" id="3.10.180.10">
    <property type="entry name" value="2,3-Dihydroxybiphenyl 1,2-Dioxygenase, domain 1"/>
    <property type="match status" value="1"/>
</dbReference>
<dbReference type="EMBL" id="JACHKZ010000003">
    <property type="protein sequence ID" value="MBB6576836.1"/>
    <property type="molecule type" value="Genomic_DNA"/>
</dbReference>
<reference evidence="2 3" key="1">
    <citation type="submission" date="2020-08" db="EMBL/GenBank/DDBJ databases">
        <title>Functional genomics of gut bacteria from endangered species of beetles.</title>
        <authorList>
            <person name="Carlos-Shanley C."/>
        </authorList>
    </citation>
    <scope>NUCLEOTIDE SEQUENCE [LARGE SCALE GENOMIC DNA]</scope>
    <source>
        <strain evidence="2 3">S00124</strain>
    </source>
</reference>
<dbReference type="Pfam" id="PF13468">
    <property type="entry name" value="Glyoxalase_3"/>
    <property type="match status" value="1"/>
</dbReference>